<dbReference type="PIRSF" id="PIRSF032620">
    <property type="entry name" value="UCP032620"/>
    <property type="match status" value="1"/>
</dbReference>
<dbReference type="Pfam" id="PF10137">
    <property type="entry name" value="CAP12-PCTIR_TIR"/>
    <property type="match status" value="1"/>
</dbReference>
<keyword evidence="4" id="KW-1185">Reference proteome</keyword>
<dbReference type="InterPro" id="IPR019302">
    <property type="entry name" value="CAP12/PCTIR_TIR_dom"/>
</dbReference>
<protein>
    <submittedName>
        <fullName evidence="3">Nucleotide-binding protein</fullName>
    </submittedName>
</protein>
<dbReference type="InterPro" id="IPR014571">
    <property type="entry name" value="UCP032620"/>
</dbReference>
<sequence length="283" mass="32675">MSKAKRQLSESSMLVVGKEYFKDELNKRIQLGEEIYGRQIQTTRQLEQAKEDYYNWDNFNSELIKQSFNNPENEYLREYDNVNSIYIFTRKSPAEELKEFVEDVNNKVNKLRQLVAKLSLIKTEIKEPVLDLVSPEASNKVFIVHGHNNEIKVNVARFIEKLGLEAIILHEQANAGKTVIEKFEEHTDVAFAIVLLTNDDFGKAKKAENLNERARQNVILELGYFIGKLTRKRVCPLYTSGVELPSDLLGLLYIELDSQESWKFQLMKELKAAGLNIDANKML</sequence>
<dbReference type="EMBL" id="QKTW01000027">
    <property type="protein sequence ID" value="PZF71124.1"/>
    <property type="molecule type" value="Genomic_DNA"/>
</dbReference>
<feature type="domain" description="CD-NTase-associated protein 12/Pycsar effector protein TIR" evidence="2">
    <location>
        <begin position="140"/>
        <end position="257"/>
    </location>
</feature>
<dbReference type="AlphaFoldDB" id="A0A2W2AT33"/>
<organism evidence="3 4">
    <name type="scientific">Taibaiella soli</name>
    <dbReference type="NCBI Taxonomy" id="1649169"/>
    <lineage>
        <taxon>Bacteria</taxon>
        <taxon>Pseudomonadati</taxon>
        <taxon>Bacteroidota</taxon>
        <taxon>Chitinophagia</taxon>
        <taxon>Chitinophagales</taxon>
        <taxon>Chitinophagaceae</taxon>
        <taxon>Taibaiella</taxon>
    </lineage>
</organism>
<name>A0A2W2AT33_9BACT</name>
<feature type="coiled-coil region" evidence="1">
    <location>
        <begin position="94"/>
        <end position="121"/>
    </location>
</feature>
<dbReference type="GO" id="GO:0050135">
    <property type="term" value="F:NADP+ nucleosidase activity"/>
    <property type="evidence" value="ECO:0007669"/>
    <property type="project" value="InterPro"/>
</dbReference>
<evidence type="ECO:0000313" key="4">
    <source>
        <dbReference type="Proteomes" id="UP000248745"/>
    </source>
</evidence>
<comment type="caution">
    <text evidence="3">The sequence shown here is derived from an EMBL/GenBank/DDBJ whole genome shotgun (WGS) entry which is preliminary data.</text>
</comment>
<accession>A0A2W2AT33</accession>
<evidence type="ECO:0000259" key="2">
    <source>
        <dbReference type="Pfam" id="PF10137"/>
    </source>
</evidence>
<dbReference type="Proteomes" id="UP000248745">
    <property type="component" value="Unassembled WGS sequence"/>
</dbReference>
<evidence type="ECO:0000256" key="1">
    <source>
        <dbReference type="SAM" id="Coils"/>
    </source>
</evidence>
<keyword evidence="1" id="KW-0175">Coiled coil</keyword>
<dbReference type="RefSeq" id="WP_111000860.1">
    <property type="nucleotide sequence ID" value="NZ_QKTW01000027.1"/>
</dbReference>
<reference evidence="3 4" key="1">
    <citation type="submission" date="2018-06" db="EMBL/GenBank/DDBJ databases">
        <title>Mucibacter soli gen. nov., sp. nov., a new member of the family Chitinophagaceae producing mucin.</title>
        <authorList>
            <person name="Kim M.-K."/>
            <person name="Park S."/>
            <person name="Kim T.-S."/>
            <person name="Joung Y."/>
            <person name="Han J.-H."/>
            <person name="Kim S.B."/>
        </authorList>
    </citation>
    <scope>NUCLEOTIDE SEQUENCE [LARGE SCALE GENOMIC DNA]</scope>
    <source>
        <strain evidence="3 4">R1-15</strain>
    </source>
</reference>
<evidence type="ECO:0000313" key="3">
    <source>
        <dbReference type="EMBL" id="PZF71124.1"/>
    </source>
</evidence>
<dbReference type="OrthoDB" id="5497289at2"/>
<proteinExistence type="predicted"/>
<gene>
    <name evidence="3" type="ORF">DN068_20725</name>
</gene>